<dbReference type="AlphaFoldDB" id="A0AAN6ZCY7"/>
<accession>A0AAN6ZCY7</accession>
<dbReference type="Proteomes" id="UP001304895">
    <property type="component" value="Unassembled WGS sequence"/>
</dbReference>
<comment type="caution">
    <text evidence="3">The sequence shown here is derived from an EMBL/GenBank/DDBJ whole genome shotgun (WGS) entry which is preliminary data.</text>
</comment>
<keyword evidence="4" id="KW-1185">Reference proteome</keyword>
<reference evidence="3" key="1">
    <citation type="journal article" date="2023" name="Mol. Phylogenet. Evol.">
        <title>Genome-scale phylogeny and comparative genomics of the fungal order Sordariales.</title>
        <authorList>
            <person name="Hensen N."/>
            <person name="Bonometti L."/>
            <person name="Westerberg I."/>
            <person name="Brannstrom I.O."/>
            <person name="Guillou S."/>
            <person name="Cros-Aarteil S."/>
            <person name="Calhoun S."/>
            <person name="Haridas S."/>
            <person name="Kuo A."/>
            <person name="Mondo S."/>
            <person name="Pangilinan J."/>
            <person name="Riley R."/>
            <person name="LaButti K."/>
            <person name="Andreopoulos B."/>
            <person name="Lipzen A."/>
            <person name="Chen C."/>
            <person name="Yan M."/>
            <person name="Daum C."/>
            <person name="Ng V."/>
            <person name="Clum A."/>
            <person name="Steindorff A."/>
            <person name="Ohm R.A."/>
            <person name="Martin F."/>
            <person name="Silar P."/>
            <person name="Natvig D.O."/>
            <person name="Lalanne C."/>
            <person name="Gautier V."/>
            <person name="Ament-Velasquez S.L."/>
            <person name="Kruys A."/>
            <person name="Hutchinson M.I."/>
            <person name="Powell A.J."/>
            <person name="Barry K."/>
            <person name="Miller A.N."/>
            <person name="Grigoriev I.V."/>
            <person name="Debuchy R."/>
            <person name="Gladieux P."/>
            <person name="Hiltunen Thoren M."/>
            <person name="Johannesson H."/>
        </authorList>
    </citation>
    <scope>NUCLEOTIDE SEQUENCE</scope>
    <source>
        <strain evidence="3">CBS 123565</strain>
    </source>
</reference>
<gene>
    <name evidence="3" type="ORF">BT67DRAFT_435116</name>
</gene>
<dbReference type="EMBL" id="MU853413">
    <property type="protein sequence ID" value="KAK4133253.1"/>
    <property type="molecule type" value="Genomic_DNA"/>
</dbReference>
<feature type="chain" id="PRO_5042978193" description="Secreted protein" evidence="2">
    <location>
        <begin position="21"/>
        <end position="109"/>
    </location>
</feature>
<feature type="signal peptide" evidence="2">
    <location>
        <begin position="1"/>
        <end position="20"/>
    </location>
</feature>
<evidence type="ECO:0000256" key="1">
    <source>
        <dbReference type="SAM" id="MobiDB-lite"/>
    </source>
</evidence>
<feature type="region of interest" description="Disordered" evidence="1">
    <location>
        <begin position="75"/>
        <end position="94"/>
    </location>
</feature>
<keyword evidence="2" id="KW-0732">Signal</keyword>
<evidence type="ECO:0008006" key="5">
    <source>
        <dbReference type="Google" id="ProtNLM"/>
    </source>
</evidence>
<evidence type="ECO:0000313" key="3">
    <source>
        <dbReference type="EMBL" id="KAK4133253.1"/>
    </source>
</evidence>
<sequence length="109" mass="11953">MLPLPRVLLLLLLRRTTGRGALILVRPQQQLLGSNIFAVRTTNPVVNSPASGTKDGARRKGCQIICREMLDSAPFITPPTERSREDLQVQEKSPNTVIEYGGSSHIGSF</sequence>
<reference evidence="3" key="2">
    <citation type="submission" date="2023-05" db="EMBL/GenBank/DDBJ databases">
        <authorList>
            <consortium name="Lawrence Berkeley National Laboratory"/>
            <person name="Steindorff A."/>
            <person name="Hensen N."/>
            <person name="Bonometti L."/>
            <person name="Westerberg I."/>
            <person name="Brannstrom I.O."/>
            <person name="Guillou S."/>
            <person name="Cros-Aarteil S."/>
            <person name="Calhoun S."/>
            <person name="Haridas S."/>
            <person name="Kuo A."/>
            <person name="Mondo S."/>
            <person name="Pangilinan J."/>
            <person name="Riley R."/>
            <person name="Labutti K."/>
            <person name="Andreopoulos B."/>
            <person name="Lipzen A."/>
            <person name="Chen C."/>
            <person name="Yanf M."/>
            <person name="Daum C."/>
            <person name="Ng V."/>
            <person name="Clum A."/>
            <person name="Ohm R."/>
            <person name="Martin F."/>
            <person name="Silar P."/>
            <person name="Natvig D."/>
            <person name="Lalanne C."/>
            <person name="Gautier V."/>
            <person name="Ament-Velasquez S.L."/>
            <person name="Kruys A."/>
            <person name="Hutchinson M.I."/>
            <person name="Powell A.J."/>
            <person name="Barry K."/>
            <person name="Miller A.N."/>
            <person name="Grigoriev I.V."/>
            <person name="Debuchy R."/>
            <person name="Gladieux P."/>
            <person name="Thoren M.H."/>
            <person name="Johannesson H."/>
        </authorList>
    </citation>
    <scope>NUCLEOTIDE SEQUENCE</scope>
    <source>
        <strain evidence="3">CBS 123565</strain>
    </source>
</reference>
<name>A0AAN6ZCY7_9PEZI</name>
<organism evidence="3 4">
    <name type="scientific">Trichocladium antarcticum</name>
    <dbReference type="NCBI Taxonomy" id="1450529"/>
    <lineage>
        <taxon>Eukaryota</taxon>
        <taxon>Fungi</taxon>
        <taxon>Dikarya</taxon>
        <taxon>Ascomycota</taxon>
        <taxon>Pezizomycotina</taxon>
        <taxon>Sordariomycetes</taxon>
        <taxon>Sordariomycetidae</taxon>
        <taxon>Sordariales</taxon>
        <taxon>Chaetomiaceae</taxon>
        <taxon>Trichocladium</taxon>
    </lineage>
</organism>
<proteinExistence type="predicted"/>
<evidence type="ECO:0000256" key="2">
    <source>
        <dbReference type="SAM" id="SignalP"/>
    </source>
</evidence>
<protein>
    <recommendedName>
        <fullName evidence="5">Secreted protein</fullName>
    </recommendedName>
</protein>
<evidence type="ECO:0000313" key="4">
    <source>
        <dbReference type="Proteomes" id="UP001304895"/>
    </source>
</evidence>